<evidence type="ECO:0000256" key="6">
    <source>
        <dbReference type="ARBA" id="ARBA00022842"/>
    </source>
</evidence>
<dbReference type="CDD" id="cd00143">
    <property type="entry name" value="PP2Cc"/>
    <property type="match status" value="1"/>
</dbReference>
<accession>A0AAV2ZL05</accession>
<evidence type="ECO:0000256" key="7">
    <source>
        <dbReference type="ARBA" id="ARBA00022912"/>
    </source>
</evidence>
<evidence type="ECO:0000256" key="2">
    <source>
        <dbReference type="ARBA" id="ARBA00006702"/>
    </source>
</evidence>
<reference evidence="12" key="2">
    <citation type="journal article" date="2023" name="Microbiol Resour">
        <title>Decontamination and Annotation of the Draft Genome Sequence of the Oomycete Lagenidium giganteum ARSEF 373.</title>
        <authorList>
            <person name="Morgan W.R."/>
            <person name="Tartar A."/>
        </authorList>
    </citation>
    <scope>NUCLEOTIDE SEQUENCE</scope>
    <source>
        <strain evidence="12">ARSEF 373</strain>
    </source>
</reference>
<sequence length="488" mass="54370">MALLSNAQKHRSLLLAKAHYHRAARRRHHGSFLMPLAASAMAASVHSQSSPVAHADAAFAGTPTHLRKQRDFDTALPNTCATGVISKQDPAAAAADAKANGETTNPWRSLLMTLYSLILPERPPQAMGVENDFLDDLKVSSVPEHICDVLQGEQHELFWRYDMDSYAANSHNEDRTQYVSDVITTDATGESSSVFFCACYDGHGGEEAVEFVHNNLYPNLRSHLEAGELSVGHAITKAFMDTDQEFNRRSRLKFEQGVWSACSVGACAVIALVYEKKLYVASCGDCRAIMAFREPDGSLSVEQITLDHSANEEREQRRLRVLHPDDYDIVREIGVNNYYVKGRLQPTRSIGDTYMKCKEVNKAPMPRGLRIHGSFKRPYITAVPDVFEIDLNDRQPEFLVLGSDGLYGEVNNEDIVNMVAEFRDKGVENVSMALRSAVLERVAKVYGFSASEMMQIRPGERRNYHDDITIDILHFSAPGEDTRDAEAA</sequence>
<protein>
    <recommendedName>
        <fullName evidence="3">protein-serine/threonine phosphatase</fullName>
        <ecNumber evidence="3">3.1.3.16</ecNumber>
    </recommendedName>
</protein>
<evidence type="ECO:0000256" key="10">
    <source>
        <dbReference type="ARBA" id="ARBA00048336"/>
    </source>
</evidence>
<keyword evidence="13" id="KW-1185">Reference proteome</keyword>
<comment type="catalytic activity">
    <reaction evidence="9">
        <text>O-phospho-L-seryl-[protein] + H2O = L-seryl-[protein] + phosphate</text>
        <dbReference type="Rhea" id="RHEA:20629"/>
        <dbReference type="Rhea" id="RHEA-COMP:9863"/>
        <dbReference type="Rhea" id="RHEA-COMP:11604"/>
        <dbReference type="ChEBI" id="CHEBI:15377"/>
        <dbReference type="ChEBI" id="CHEBI:29999"/>
        <dbReference type="ChEBI" id="CHEBI:43474"/>
        <dbReference type="ChEBI" id="CHEBI:83421"/>
        <dbReference type="EC" id="3.1.3.16"/>
    </reaction>
</comment>
<evidence type="ECO:0000313" key="13">
    <source>
        <dbReference type="Proteomes" id="UP001146120"/>
    </source>
</evidence>
<keyword evidence="4" id="KW-0479">Metal-binding</keyword>
<keyword evidence="6" id="KW-0460">Magnesium</keyword>
<comment type="similarity">
    <text evidence="2">Belongs to the PP2C family.</text>
</comment>
<dbReference type="Gene3D" id="3.60.40.10">
    <property type="entry name" value="PPM-type phosphatase domain"/>
    <property type="match status" value="1"/>
</dbReference>
<evidence type="ECO:0000256" key="9">
    <source>
        <dbReference type="ARBA" id="ARBA00047761"/>
    </source>
</evidence>
<dbReference type="PROSITE" id="PS51746">
    <property type="entry name" value="PPM_2"/>
    <property type="match status" value="1"/>
</dbReference>
<dbReference type="EC" id="3.1.3.16" evidence="3"/>
<name>A0AAV2ZL05_9STRA</name>
<comment type="cofactor">
    <cofactor evidence="1">
        <name>Mn(2+)</name>
        <dbReference type="ChEBI" id="CHEBI:29035"/>
    </cofactor>
</comment>
<dbReference type="InterPro" id="IPR015655">
    <property type="entry name" value="PP2C"/>
</dbReference>
<dbReference type="AlphaFoldDB" id="A0AAV2ZL05"/>
<dbReference type="PANTHER" id="PTHR13832">
    <property type="entry name" value="PROTEIN PHOSPHATASE 2C"/>
    <property type="match status" value="1"/>
</dbReference>
<evidence type="ECO:0000313" key="12">
    <source>
        <dbReference type="EMBL" id="DBA05104.1"/>
    </source>
</evidence>
<evidence type="ECO:0000256" key="1">
    <source>
        <dbReference type="ARBA" id="ARBA00001936"/>
    </source>
</evidence>
<dbReference type="Pfam" id="PF00481">
    <property type="entry name" value="PP2C"/>
    <property type="match status" value="1"/>
</dbReference>
<proteinExistence type="inferred from homology"/>
<dbReference type="GO" id="GO:0004722">
    <property type="term" value="F:protein serine/threonine phosphatase activity"/>
    <property type="evidence" value="ECO:0007669"/>
    <property type="project" value="UniProtKB-EC"/>
</dbReference>
<dbReference type="InterPro" id="IPR001932">
    <property type="entry name" value="PPM-type_phosphatase-like_dom"/>
</dbReference>
<keyword evidence="8" id="KW-0464">Manganese</keyword>
<evidence type="ECO:0000256" key="8">
    <source>
        <dbReference type="ARBA" id="ARBA00023211"/>
    </source>
</evidence>
<dbReference type="Proteomes" id="UP001146120">
    <property type="component" value="Unassembled WGS sequence"/>
</dbReference>
<reference evidence="12" key="1">
    <citation type="submission" date="2022-11" db="EMBL/GenBank/DDBJ databases">
        <authorList>
            <person name="Morgan W.R."/>
            <person name="Tartar A."/>
        </authorList>
    </citation>
    <scope>NUCLEOTIDE SEQUENCE</scope>
    <source>
        <strain evidence="12">ARSEF 373</strain>
    </source>
</reference>
<comment type="catalytic activity">
    <reaction evidence="10">
        <text>O-phospho-L-threonyl-[protein] + H2O = L-threonyl-[protein] + phosphate</text>
        <dbReference type="Rhea" id="RHEA:47004"/>
        <dbReference type="Rhea" id="RHEA-COMP:11060"/>
        <dbReference type="Rhea" id="RHEA-COMP:11605"/>
        <dbReference type="ChEBI" id="CHEBI:15377"/>
        <dbReference type="ChEBI" id="CHEBI:30013"/>
        <dbReference type="ChEBI" id="CHEBI:43474"/>
        <dbReference type="ChEBI" id="CHEBI:61977"/>
        <dbReference type="EC" id="3.1.3.16"/>
    </reaction>
</comment>
<keyword evidence="5" id="KW-0378">Hydrolase</keyword>
<gene>
    <name evidence="12" type="ORF">N0F65_000792</name>
</gene>
<keyword evidence="7" id="KW-0904">Protein phosphatase</keyword>
<evidence type="ECO:0000256" key="4">
    <source>
        <dbReference type="ARBA" id="ARBA00022723"/>
    </source>
</evidence>
<dbReference type="GO" id="GO:0046872">
    <property type="term" value="F:metal ion binding"/>
    <property type="evidence" value="ECO:0007669"/>
    <property type="project" value="UniProtKB-KW"/>
</dbReference>
<organism evidence="12 13">
    <name type="scientific">Lagenidium giganteum</name>
    <dbReference type="NCBI Taxonomy" id="4803"/>
    <lineage>
        <taxon>Eukaryota</taxon>
        <taxon>Sar</taxon>
        <taxon>Stramenopiles</taxon>
        <taxon>Oomycota</taxon>
        <taxon>Peronosporomycetes</taxon>
        <taxon>Pythiales</taxon>
        <taxon>Pythiaceae</taxon>
    </lineage>
</organism>
<dbReference type="PANTHER" id="PTHR13832:SF803">
    <property type="entry name" value="PROTEIN PHOSPHATASE 1G"/>
    <property type="match status" value="1"/>
</dbReference>
<evidence type="ECO:0000259" key="11">
    <source>
        <dbReference type="PROSITE" id="PS51746"/>
    </source>
</evidence>
<comment type="caution">
    <text evidence="12">The sequence shown here is derived from an EMBL/GenBank/DDBJ whole genome shotgun (WGS) entry which is preliminary data.</text>
</comment>
<evidence type="ECO:0000256" key="5">
    <source>
        <dbReference type="ARBA" id="ARBA00022801"/>
    </source>
</evidence>
<dbReference type="InterPro" id="IPR036457">
    <property type="entry name" value="PPM-type-like_dom_sf"/>
</dbReference>
<dbReference type="SMART" id="SM00332">
    <property type="entry name" value="PP2Cc"/>
    <property type="match status" value="1"/>
</dbReference>
<evidence type="ECO:0000256" key="3">
    <source>
        <dbReference type="ARBA" id="ARBA00013081"/>
    </source>
</evidence>
<dbReference type="EMBL" id="DAKRPA010000003">
    <property type="protein sequence ID" value="DBA05104.1"/>
    <property type="molecule type" value="Genomic_DNA"/>
</dbReference>
<dbReference type="SUPFAM" id="SSF81606">
    <property type="entry name" value="PP2C-like"/>
    <property type="match status" value="1"/>
</dbReference>
<feature type="domain" description="PPM-type phosphatase" evidence="11">
    <location>
        <begin position="160"/>
        <end position="475"/>
    </location>
</feature>